<keyword evidence="4" id="KW-1185">Reference proteome</keyword>
<protein>
    <submittedName>
        <fullName evidence="3">Uncharacterized protein</fullName>
    </submittedName>
</protein>
<feature type="transmembrane region" description="Helical" evidence="2">
    <location>
        <begin position="208"/>
        <end position="230"/>
    </location>
</feature>
<accession>A0A2Z7DD77</accession>
<keyword evidence="2" id="KW-1133">Transmembrane helix</keyword>
<evidence type="ECO:0000256" key="1">
    <source>
        <dbReference type="SAM" id="MobiDB-lite"/>
    </source>
</evidence>
<evidence type="ECO:0000256" key="2">
    <source>
        <dbReference type="SAM" id="Phobius"/>
    </source>
</evidence>
<feature type="compositionally biased region" description="Low complexity" evidence="1">
    <location>
        <begin position="39"/>
        <end position="50"/>
    </location>
</feature>
<gene>
    <name evidence="3" type="ORF">F511_34581</name>
</gene>
<evidence type="ECO:0000313" key="4">
    <source>
        <dbReference type="Proteomes" id="UP000250235"/>
    </source>
</evidence>
<keyword evidence="2" id="KW-0812">Transmembrane</keyword>
<name>A0A2Z7DD77_9LAMI</name>
<reference evidence="3 4" key="1">
    <citation type="journal article" date="2015" name="Proc. Natl. Acad. Sci. U.S.A.">
        <title>The resurrection genome of Boea hygrometrica: A blueprint for survival of dehydration.</title>
        <authorList>
            <person name="Xiao L."/>
            <person name="Yang G."/>
            <person name="Zhang L."/>
            <person name="Yang X."/>
            <person name="Zhao S."/>
            <person name="Ji Z."/>
            <person name="Zhou Q."/>
            <person name="Hu M."/>
            <person name="Wang Y."/>
            <person name="Chen M."/>
            <person name="Xu Y."/>
            <person name="Jin H."/>
            <person name="Xiao X."/>
            <person name="Hu G."/>
            <person name="Bao F."/>
            <person name="Hu Y."/>
            <person name="Wan P."/>
            <person name="Li L."/>
            <person name="Deng X."/>
            <person name="Kuang T."/>
            <person name="Xiang C."/>
            <person name="Zhu J.K."/>
            <person name="Oliver M.J."/>
            <person name="He Y."/>
        </authorList>
    </citation>
    <scope>NUCLEOTIDE SEQUENCE [LARGE SCALE GENOMIC DNA]</scope>
    <source>
        <strain evidence="4">cv. XS01</strain>
    </source>
</reference>
<feature type="region of interest" description="Disordered" evidence="1">
    <location>
        <begin position="34"/>
        <end position="61"/>
    </location>
</feature>
<sequence>MSGRGRGRNIPVDESNPDSNASIAQLLRLLVEQQGRGNGQSSSSRGPSNDDPQERFRRQKPREFSVTTDPFVAESWIKSMEVVEIQQLMARVKRRRYEEPAVARAQGMIRRRFDLRGCCWRAWLLARKVEEVERRRFVKLKRCVLEPAARGFRWYLKFSGSKMMSFEEVDTTAFRLHAKDSADDFLAAVVRSFQISVRPDFRPKNLKYLCFVQVLSCTDISVVIWVYGIFRTLGYLV</sequence>
<dbReference type="Proteomes" id="UP000250235">
    <property type="component" value="Unassembled WGS sequence"/>
</dbReference>
<dbReference type="EMBL" id="KQ989043">
    <property type="protein sequence ID" value="KZV54991.1"/>
    <property type="molecule type" value="Genomic_DNA"/>
</dbReference>
<proteinExistence type="predicted"/>
<evidence type="ECO:0000313" key="3">
    <source>
        <dbReference type="EMBL" id="KZV54991.1"/>
    </source>
</evidence>
<dbReference type="AlphaFoldDB" id="A0A2Z7DD77"/>
<keyword evidence="2" id="KW-0472">Membrane</keyword>
<organism evidence="3 4">
    <name type="scientific">Dorcoceras hygrometricum</name>
    <dbReference type="NCBI Taxonomy" id="472368"/>
    <lineage>
        <taxon>Eukaryota</taxon>
        <taxon>Viridiplantae</taxon>
        <taxon>Streptophyta</taxon>
        <taxon>Embryophyta</taxon>
        <taxon>Tracheophyta</taxon>
        <taxon>Spermatophyta</taxon>
        <taxon>Magnoliopsida</taxon>
        <taxon>eudicotyledons</taxon>
        <taxon>Gunneridae</taxon>
        <taxon>Pentapetalae</taxon>
        <taxon>asterids</taxon>
        <taxon>lamiids</taxon>
        <taxon>Lamiales</taxon>
        <taxon>Gesneriaceae</taxon>
        <taxon>Didymocarpoideae</taxon>
        <taxon>Trichosporeae</taxon>
        <taxon>Loxocarpinae</taxon>
        <taxon>Dorcoceras</taxon>
    </lineage>
</organism>